<reference evidence="1 2" key="1">
    <citation type="submission" date="2019-09" db="EMBL/GenBank/DDBJ databases">
        <title>Taxonomic organization of the family Brucellaceae based on a phylogenomic approach.</title>
        <authorList>
            <person name="Leclercq S."/>
            <person name="Cloeckaert A."/>
            <person name="Zygmunt M.S."/>
        </authorList>
    </citation>
    <scope>NUCLEOTIDE SEQUENCE [LARGE SCALE GENOMIC DNA]</scope>
    <source>
        <strain evidence="1 2">LMG 18957</strain>
    </source>
</reference>
<protein>
    <submittedName>
        <fullName evidence="1">Uncharacterized protein</fullName>
    </submittedName>
</protein>
<keyword evidence="2" id="KW-1185">Reference proteome</keyword>
<sequence>MKSPFRRRAFWPTDRHLQGLKNLPLREVFSCPDGLIPTFASLGYERRANVGIKRQIQSTRFNSKKSAGRTGAIRISETKGHESNSQWSTGNGSSIITQCCIPYRVKPVNDALNSSFRIYSLVATVKSGLISVQQLINHRKEAALVI</sequence>
<evidence type="ECO:0000313" key="2">
    <source>
        <dbReference type="Proteomes" id="UP000430843"/>
    </source>
</evidence>
<dbReference type="Proteomes" id="UP000430843">
    <property type="component" value="Unassembled WGS sequence"/>
</dbReference>
<accession>A0A833CI41</accession>
<gene>
    <name evidence="1" type="ORF">F9K91_20770</name>
</gene>
<comment type="caution">
    <text evidence="1">The sequence shown here is derived from an EMBL/GenBank/DDBJ whole genome shotgun (WGS) entry which is preliminary data.</text>
</comment>
<name>A0A833CI41_9HYPH</name>
<dbReference type="AlphaFoldDB" id="A0A833CI41"/>
<dbReference type="EMBL" id="WBWA01000026">
    <property type="protein sequence ID" value="KAB2662962.1"/>
    <property type="molecule type" value="Genomic_DNA"/>
</dbReference>
<evidence type="ECO:0000313" key="1">
    <source>
        <dbReference type="EMBL" id="KAB2662962.1"/>
    </source>
</evidence>
<organism evidence="1 2">
    <name type="scientific">Brucella tritici</name>
    <dbReference type="NCBI Taxonomy" id="94626"/>
    <lineage>
        <taxon>Bacteria</taxon>
        <taxon>Pseudomonadati</taxon>
        <taxon>Pseudomonadota</taxon>
        <taxon>Alphaproteobacteria</taxon>
        <taxon>Hyphomicrobiales</taxon>
        <taxon>Brucellaceae</taxon>
        <taxon>Brucella/Ochrobactrum group</taxon>
        <taxon>Brucella</taxon>
    </lineage>
</organism>
<proteinExistence type="predicted"/>